<accession>A0ABW0AQA1</accession>
<evidence type="ECO:0000313" key="3">
    <source>
        <dbReference type="EMBL" id="MFC5153914.1"/>
    </source>
</evidence>
<keyword evidence="2" id="KW-0472">Membrane</keyword>
<feature type="transmembrane region" description="Helical" evidence="2">
    <location>
        <begin position="176"/>
        <end position="193"/>
    </location>
</feature>
<organism evidence="3 4">
    <name type="scientific">Streptomyces amakusaensis</name>
    <dbReference type="NCBI Taxonomy" id="67271"/>
    <lineage>
        <taxon>Bacteria</taxon>
        <taxon>Bacillati</taxon>
        <taxon>Actinomycetota</taxon>
        <taxon>Actinomycetes</taxon>
        <taxon>Kitasatosporales</taxon>
        <taxon>Streptomycetaceae</taxon>
        <taxon>Streptomyces</taxon>
    </lineage>
</organism>
<feature type="compositionally biased region" description="Basic residues" evidence="1">
    <location>
        <begin position="113"/>
        <end position="122"/>
    </location>
</feature>
<dbReference type="EMBL" id="JBHSKP010000012">
    <property type="protein sequence ID" value="MFC5153914.1"/>
    <property type="molecule type" value="Genomic_DNA"/>
</dbReference>
<dbReference type="RefSeq" id="WP_344478645.1">
    <property type="nucleotide sequence ID" value="NZ_BAAASB010000010.1"/>
</dbReference>
<evidence type="ECO:0000256" key="1">
    <source>
        <dbReference type="SAM" id="MobiDB-lite"/>
    </source>
</evidence>
<sequence length="330" mass="35992">MYDEYDTYGGAAPYPDRSGYVPWEDTYIPVPGDPMTVYQPVVPVGMEQLDATWDPTEELEQLLQTSDTHEFDLAPAHASAHVHGHVHDHAHESPDGLPHPGLPGPAAGPLRPPPHRRRRRQPARSPRAVLMRVVSFLIAAVAAVIVSMVSALGVMIALDPLRSIADPRISQGLVSWWPLLVYGPWTVASLSILRASLHRRRAVHSWSVVLAFSLLATLLCVAQAPRTFTDAAAAALPSLAALACFQQLVRLITMLRPPRQAGARHRHRTPPPPPPPAEHRQPADQRPPTEPPGKATLAPPVEQEAAVPRGRPPMDGGFPRPQPLRRGGFH</sequence>
<feature type="transmembrane region" description="Helical" evidence="2">
    <location>
        <begin position="129"/>
        <end position="156"/>
    </location>
</feature>
<feature type="region of interest" description="Disordered" evidence="1">
    <location>
        <begin position="82"/>
        <end position="124"/>
    </location>
</feature>
<evidence type="ECO:0000256" key="2">
    <source>
        <dbReference type="SAM" id="Phobius"/>
    </source>
</evidence>
<proteinExistence type="predicted"/>
<feature type="transmembrane region" description="Helical" evidence="2">
    <location>
        <begin position="205"/>
        <end position="225"/>
    </location>
</feature>
<feature type="region of interest" description="Disordered" evidence="1">
    <location>
        <begin position="259"/>
        <end position="330"/>
    </location>
</feature>
<comment type="caution">
    <text evidence="3">The sequence shown here is derived from an EMBL/GenBank/DDBJ whole genome shotgun (WGS) entry which is preliminary data.</text>
</comment>
<dbReference type="Proteomes" id="UP001596160">
    <property type="component" value="Unassembled WGS sequence"/>
</dbReference>
<name>A0ABW0AQA1_9ACTN</name>
<feature type="compositionally biased region" description="Basic and acidic residues" evidence="1">
    <location>
        <begin position="85"/>
        <end position="94"/>
    </location>
</feature>
<keyword evidence="2" id="KW-1133">Transmembrane helix</keyword>
<reference evidence="4" key="1">
    <citation type="journal article" date="2019" name="Int. J. Syst. Evol. Microbiol.">
        <title>The Global Catalogue of Microorganisms (GCM) 10K type strain sequencing project: providing services to taxonomists for standard genome sequencing and annotation.</title>
        <authorList>
            <consortium name="The Broad Institute Genomics Platform"/>
            <consortium name="The Broad Institute Genome Sequencing Center for Infectious Disease"/>
            <person name="Wu L."/>
            <person name="Ma J."/>
        </authorList>
    </citation>
    <scope>NUCLEOTIDE SEQUENCE [LARGE SCALE GENOMIC DNA]</scope>
    <source>
        <strain evidence="4">PCU 266</strain>
    </source>
</reference>
<keyword evidence="4" id="KW-1185">Reference proteome</keyword>
<feature type="compositionally biased region" description="Low complexity" evidence="1">
    <location>
        <begin position="96"/>
        <end position="109"/>
    </location>
</feature>
<evidence type="ECO:0000313" key="4">
    <source>
        <dbReference type="Proteomes" id="UP001596160"/>
    </source>
</evidence>
<gene>
    <name evidence="3" type="ORF">ACFPRH_19455</name>
</gene>
<keyword evidence="2" id="KW-0812">Transmembrane</keyword>
<protein>
    <submittedName>
        <fullName evidence="3">DUF1109 domain-containing protein</fullName>
    </submittedName>
</protein>